<feature type="transmembrane region" description="Helical" evidence="2">
    <location>
        <begin position="5"/>
        <end position="24"/>
    </location>
</feature>
<feature type="compositionally biased region" description="Low complexity" evidence="1">
    <location>
        <begin position="504"/>
        <end position="557"/>
    </location>
</feature>
<protein>
    <submittedName>
        <fullName evidence="3">CotH kinase family protein</fullName>
    </submittedName>
</protein>
<proteinExistence type="predicted"/>
<dbReference type="PANTHER" id="PTHR40050">
    <property type="entry name" value="INNER SPORE COAT PROTEIN H"/>
    <property type="match status" value="1"/>
</dbReference>
<dbReference type="InterPro" id="IPR014867">
    <property type="entry name" value="Spore_coat_CotH_CotH2/3/7"/>
</dbReference>
<dbReference type="AlphaFoldDB" id="A0AAW6SV37"/>
<keyword evidence="3" id="KW-0808">Transferase</keyword>
<dbReference type="RefSeq" id="WP_280616305.1">
    <property type="nucleotide sequence ID" value="NZ_JAROYP010000003.1"/>
</dbReference>
<accession>A0AAW6SV37</accession>
<feature type="transmembrane region" description="Helical" evidence="2">
    <location>
        <begin position="579"/>
        <end position="599"/>
    </location>
</feature>
<evidence type="ECO:0000313" key="3">
    <source>
        <dbReference type="EMBL" id="MDH5160814.1"/>
    </source>
</evidence>
<feature type="compositionally biased region" description="Polar residues" evidence="1">
    <location>
        <begin position="467"/>
        <end position="484"/>
    </location>
</feature>
<comment type="caution">
    <text evidence="3">The sequence shown here is derived from an EMBL/GenBank/DDBJ whole genome shotgun (WGS) entry which is preliminary data.</text>
</comment>
<keyword evidence="2" id="KW-1133">Transmembrane helix</keyword>
<feature type="compositionally biased region" description="Basic and acidic residues" evidence="1">
    <location>
        <begin position="558"/>
        <end position="568"/>
    </location>
</feature>
<name>A0AAW6SV37_9BACI</name>
<evidence type="ECO:0000256" key="1">
    <source>
        <dbReference type="SAM" id="MobiDB-lite"/>
    </source>
</evidence>
<feature type="region of interest" description="Disordered" evidence="1">
    <location>
        <begin position="467"/>
        <end position="568"/>
    </location>
</feature>
<dbReference type="Proteomes" id="UP001159179">
    <property type="component" value="Unassembled WGS sequence"/>
</dbReference>
<keyword evidence="3" id="KW-0418">Kinase</keyword>
<reference evidence="3" key="1">
    <citation type="submission" date="2023-03" db="EMBL/GenBank/DDBJ databases">
        <title>Bacterial isolates from washroom surfaces on a university campus.</title>
        <authorList>
            <person name="Holman D.B."/>
            <person name="Gzyl K.E."/>
            <person name="Taheri A.E."/>
        </authorList>
    </citation>
    <scope>NUCLEOTIDE SEQUENCE</scope>
    <source>
        <strain evidence="3">RD03</strain>
    </source>
</reference>
<dbReference type="EMBL" id="JAROYP010000003">
    <property type="protein sequence ID" value="MDH5160814.1"/>
    <property type="molecule type" value="Genomic_DNA"/>
</dbReference>
<dbReference type="GO" id="GO:0016301">
    <property type="term" value="F:kinase activity"/>
    <property type="evidence" value="ECO:0007669"/>
    <property type="project" value="UniProtKB-KW"/>
</dbReference>
<sequence length="603" mass="67334">MKNKYILGSVLFLLLLFIIIMFVLPNSKIEKTAMNNEFMTKVFDKSKVTTVDIVMNDQDLQDILDNPLDEEMVKASVVINGKKMNNVGIRTKGNMTLRSVANIEDSNRYSFKIDFDKYEDQSLYGLRKLNLNNGYSDSTQIREYMSYALMEEMGVPTPQYSYMYVTINGEEYGLYLGVEAIEEPFLQNHFVNGTGDLYKPDGVGSDLNWISDDIDDYSGLDLKTNAESSDQSAMMKMLKEINTNKNIEGSINIDEMLRYFAASTALVNLDSYQGTMKHNYYLYEEDGKFSILPWDLNMAFAGYPVGNRPTGQMGNNGKNVDTAQNANEEDPANYKNQGPGNMGGMGSNLMSEANINFSISSPVSGVTLEDRPLLNALLSNDQNRKTFNNYLKEIANGFFSEKNMIEMTSKLSALLKPYIEKDPTKFYTVEQFEEGISGENSLVAFAAKRAESILAQISGELVVETNSSLAKGSTKIENSAQNSNKIEENQQKDNEDQSVKNGAQPNMGNGQVNGNMQPPNMENGEGNGNMQPPNMENGEGNGNMQPPNMGNGNIGPIERGDRNNRNHSLDTATYSKETIAIYSSFFLLLIGGMIFVFRFKRRK</sequence>
<keyword evidence="2" id="KW-0812">Transmembrane</keyword>
<gene>
    <name evidence="3" type="ORF">P5X88_07680</name>
</gene>
<organism evidence="3 4">
    <name type="scientific">Heyndrickxia oleronia</name>
    <dbReference type="NCBI Taxonomy" id="38875"/>
    <lineage>
        <taxon>Bacteria</taxon>
        <taxon>Bacillati</taxon>
        <taxon>Bacillota</taxon>
        <taxon>Bacilli</taxon>
        <taxon>Bacillales</taxon>
        <taxon>Bacillaceae</taxon>
        <taxon>Heyndrickxia</taxon>
    </lineage>
</organism>
<dbReference type="Pfam" id="PF08757">
    <property type="entry name" value="CotH"/>
    <property type="match status" value="1"/>
</dbReference>
<keyword evidence="2" id="KW-0472">Membrane</keyword>
<evidence type="ECO:0000313" key="4">
    <source>
        <dbReference type="Proteomes" id="UP001159179"/>
    </source>
</evidence>
<evidence type="ECO:0000256" key="2">
    <source>
        <dbReference type="SAM" id="Phobius"/>
    </source>
</evidence>
<feature type="region of interest" description="Disordered" evidence="1">
    <location>
        <begin position="322"/>
        <end position="345"/>
    </location>
</feature>
<feature type="compositionally biased region" description="Basic and acidic residues" evidence="1">
    <location>
        <begin position="485"/>
        <end position="498"/>
    </location>
</feature>
<dbReference type="PANTHER" id="PTHR40050:SF1">
    <property type="entry name" value="INNER SPORE COAT PROTEIN H"/>
    <property type="match status" value="1"/>
</dbReference>